<accession>A0AAV9AGS3</accession>
<dbReference type="SUPFAM" id="SSF48371">
    <property type="entry name" value="ARM repeat"/>
    <property type="match status" value="1"/>
</dbReference>
<dbReference type="InterPro" id="IPR045210">
    <property type="entry name" value="RING-Ubox_PUB"/>
</dbReference>
<dbReference type="PANTHER" id="PTHR22849">
    <property type="entry name" value="WDSAM1 PROTEIN"/>
    <property type="match status" value="1"/>
</dbReference>
<evidence type="ECO:0000256" key="1">
    <source>
        <dbReference type="ARBA" id="ARBA00000900"/>
    </source>
</evidence>
<evidence type="ECO:0000256" key="3">
    <source>
        <dbReference type="ARBA" id="ARBA00004906"/>
    </source>
</evidence>
<comment type="pathway">
    <text evidence="3 7">Protein modification; protein ubiquitination.</text>
</comment>
<feature type="domain" description="U-box" evidence="9">
    <location>
        <begin position="28"/>
        <end position="102"/>
    </location>
</feature>
<gene>
    <name evidence="10" type="ORF">QJS04_geneDACA008619</name>
</gene>
<dbReference type="AlphaFoldDB" id="A0AAV9AGS3"/>
<name>A0AAV9AGS3_ACOGR</name>
<evidence type="ECO:0000256" key="4">
    <source>
        <dbReference type="ARBA" id="ARBA00022679"/>
    </source>
</evidence>
<comment type="function">
    <text evidence="2 7">Functions as an E3 ubiquitin ligase.</text>
</comment>
<dbReference type="InterPro" id="IPR011989">
    <property type="entry name" value="ARM-like"/>
</dbReference>
<evidence type="ECO:0000313" key="11">
    <source>
        <dbReference type="Proteomes" id="UP001179952"/>
    </source>
</evidence>
<keyword evidence="6 7" id="KW-0833">Ubl conjugation pathway</keyword>
<evidence type="ECO:0000259" key="9">
    <source>
        <dbReference type="PROSITE" id="PS51698"/>
    </source>
</evidence>
<sequence length="411" mass="43938">MRAKTRDMNINTSSTKTMENPSSPPSSTIPSFFRCPISLDVMRSPVSLCTGVTYDRSSIQQWLDSGNNTCPATMQVLPSKDFIPNLTLHRLINLWSSSSPPRLPPLPDLLRDLQSSTTNTHHLLSSLSSFASSSDLNRASLSLSPSPSVLLSLLARHGNDDGDLSVLAGAARVLSLLNLTDPIPETPPIARALSRLLRAGSTDSRVDAALVLDSLARSSPDARLALASSDYGLLPLLLRMLDETHSSAVDAALACLITLSSPRRARAQVVRLGVVPKLTRILSSELPAETVERALKMMETASTCTEGRAAICGEEGCVGAVLGMVLKGSAAATEHATVVLWSVCCLFWDKRARDAVAKGGNGSTKMLLLMQGSFSPAVREMAGDLLKIFRVSNPKCGITGYETKTTHIMPF</sequence>
<reference evidence="10" key="1">
    <citation type="journal article" date="2023" name="Nat. Commun.">
        <title>Diploid and tetraploid genomes of Acorus and the evolution of monocots.</title>
        <authorList>
            <person name="Ma L."/>
            <person name="Liu K.W."/>
            <person name="Li Z."/>
            <person name="Hsiao Y.Y."/>
            <person name="Qi Y."/>
            <person name="Fu T."/>
            <person name="Tang G.D."/>
            <person name="Zhang D."/>
            <person name="Sun W.H."/>
            <person name="Liu D.K."/>
            <person name="Li Y."/>
            <person name="Chen G.Z."/>
            <person name="Liu X.D."/>
            <person name="Liao X.Y."/>
            <person name="Jiang Y.T."/>
            <person name="Yu X."/>
            <person name="Hao Y."/>
            <person name="Huang J."/>
            <person name="Zhao X.W."/>
            <person name="Ke S."/>
            <person name="Chen Y.Y."/>
            <person name="Wu W.L."/>
            <person name="Hsu J.L."/>
            <person name="Lin Y.F."/>
            <person name="Huang M.D."/>
            <person name="Li C.Y."/>
            <person name="Huang L."/>
            <person name="Wang Z.W."/>
            <person name="Zhao X."/>
            <person name="Zhong W.Y."/>
            <person name="Peng D.H."/>
            <person name="Ahmad S."/>
            <person name="Lan S."/>
            <person name="Zhang J.S."/>
            <person name="Tsai W.C."/>
            <person name="Van de Peer Y."/>
            <person name="Liu Z.J."/>
        </authorList>
    </citation>
    <scope>NUCLEOTIDE SEQUENCE</scope>
    <source>
        <strain evidence="10">SCP</strain>
    </source>
</reference>
<dbReference type="SUPFAM" id="SSF57850">
    <property type="entry name" value="RING/U-box"/>
    <property type="match status" value="1"/>
</dbReference>
<dbReference type="InterPro" id="IPR058678">
    <property type="entry name" value="ARM_PUB"/>
</dbReference>
<keyword evidence="5" id="KW-0677">Repeat</keyword>
<reference evidence="10" key="2">
    <citation type="submission" date="2023-06" db="EMBL/GenBank/DDBJ databases">
        <authorList>
            <person name="Ma L."/>
            <person name="Liu K.-W."/>
            <person name="Li Z."/>
            <person name="Hsiao Y.-Y."/>
            <person name="Qi Y."/>
            <person name="Fu T."/>
            <person name="Tang G."/>
            <person name="Zhang D."/>
            <person name="Sun W.-H."/>
            <person name="Liu D.-K."/>
            <person name="Li Y."/>
            <person name="Chen G.-Z."/>
            <person name="Liu X.-D."/>
            <person name="Liao X.-Y."/>
            <person name="Jiang Y.-T."/>
            <person name="Yu X."/>
            <person name="Hao Y."/>
            <person name="Huang J."/>
            <person name="Zhao X.-W."/>
            <person name="Ke S."/>
            <person name="Chen Y.-Y."/>
            <person name="Wu W.-L."/>
            <person name="Hsu J.-L."/>
            <person name="Lin Y.-F."/>
            <person name="Huang M.-D."/>
            <person name="Li C.-Y."/>
            <person name="Huang L."/>
            <person name="Wang Z.-W."/>
            <person name="Zhao X."/>
            <person name="Zhong W.-Y."/>
            <person name="Peng D.-H."/>
            <person name="Ahmad S."/>
            <person name="Lan S."/>
            <person name="Zhang J.-S."/>
            <person name="Tsai W.-C."/>
            <person name="Van De Peer Y."/>
            <person name="Liu Z.-J."/>
        </authorList>
    </citation>
    <scope>NUCLEOTIDE SEQUENCE</scope>
    <source>
        <strain evidence="10">SCP</strain>
        <tissue evidence="10">Leaves</tissue>
    </source>
</reference>
<feature type="region of interest" description="Disordered" evidence="8">
    <location>
        <begin position="1"/>
        <end position="27"/>
    </location>
</feature>
<dbReference type="GO" id="GO:0016567">
    <property type="term" value="P:protein ubiquitination"/>
    <property type="evidence" value="ECO:0007669"/>
    <property type="project" value="UniProtKB-UniRule"/>
</dbReference>
<dbReference type="PROSITE" id="PS51698">
    <property type="entry name" value="U_BOX"/>
    <property type="match status" value="1"/>
</dbReference>
<keyword evidence="4 7" id="KW-0808">Transferase</keyword>
<evidence type="ECO:0000313" key="10">
    <source>
        <dbReference type="EMBL" id="KAK1263382.1"/>
    </source>
</evidence>
<feature type="compositionally biased region" description="Polar residues" evidence="8">
    <location>
        <begin position="8"/>
        <end position="20"/>
    </location>
</feature>
<dbReference type="EC" id="2.3.2.27" evidence="7"/>
<evidence type="ECO:0000256" key="5">
    <source>
        <dbReference type="ARBA" id="ARBA00022737"/>
    </source>
</evidence>
<proteinExistence type="predicted"/>
<dbReference type="InterPro" id="IPR045185">
    <property type="entry name" value="PUB22/23/24-like"/>
</dbReference>
<dbReference type="GO" id="GO:0061630">
    <property type="term" value="F:ubiquitin protein ligase activity"/>
    <property type="evidence" value="ECO:0007669"/>
    <property type="project" value="UniProtKB-UniRule"/>
</dbReference>
<dbReference type="Gene3D" id="3.30.40.10">
    <property type="entry name" value="Zinc/RING finger domain, C3HC4 (zinc finger)"/>
    <property type="match status" value="1"/>
</dbReference>
<dbReference type="FunFam" id="3.30.40.10:FF:000502">
    <property type="entry name" value="RING-type E3 ubiquitin transferase"/>
    <property type="match status" value="1"/>
</dbReference>
<dbReference type="Pfam" id="PF04564">
    <property type="entry name" value="U-box"/>
    <property type="match status" value="1"/>
</dbReference>
<dbReference type="InterPro" id="IPR016024">
    <property type="entry name" value="ARM-type_fold"/>
</dbReference>
<organism evidence="10 11">
    <name type="scientific">Acorus gramineus</name>
    <name type="common">Dwarf sweet flag</name>
    <dbReference type="NCBI Taxonomy" id="55184"/>
    <lineage>
        <taxon>Eukaryota</taxon>
        <taxon>Viridiplantae</taxon>
        <taxon>Streptophyta</taxon>
        <taxon>Embryophyta</taxon>
        <taxon>Tracheophyta</taxon>
        <taxon>Spermatophyta</taxon>
        <taxon>Magnoliopsida</taxon>
        <taxon>Liliopsida</taxon>
        <taxon>Acoraceae</taxon>
        <taxon>Acorus</taxon>
    </lineage>
</organism>
<dbReference type="Proteomes" id="UP001179952">
    <property type="component" value="Unassembled WGS sequence"/>
</dbReference>
<dbReference type="Gene3D" id="1.25.10.10">
    <property type="entry name" value="Leucine-rich Repeat Variant"/>
    <property type="match status" value="1"/>
</dbReference>
<evidence type="ECO:0000256" key="6">
    <source>
        <dbReference type="ARBA" id="ARBA00022786"/>
    </source>
</evidence>
<dbReference type="CDD" id="cd16664">
    <property type="entry name" value="RING-Ubox_PUB"/>
    <property type="match status" value="1"/>
</dbReference>
<comment type="catalytic activity">
    <reaction evidence="1 7">
        <text>S-ubiquitinyl-[E2 ubiquitin-conjugating enzyme]-L-cysteine + [acceptor protein]-L-lysine = [E2 ubiquitin-conjugating enzyme]-L-cysteine + N(6)-ubiquitinyl-[acceptor protein]-L-lysine.</text>
        <dbReference type="EC" id="2.3.2.27"/>
    </reaction>
</comment>
<dbReference type="PANTHER" id="PTHR22849:SF163">
    <property type="entry name" value="U-BOX DOMAIN-CONTAINING PROTEIN"/>
    <property type="match status" value="1"/>
</dbReference>
<protein>
    <recommendedName>
        <fullName evidence="7 9">U-box domain-containing protein</fullName>
        <ecNumber evidence="7">2.3.2.27</ecNumber>
    </recommendedName>
    <alternativeName>
        <fullName evidence="7">RING-type E3 ubiquitin transferase PUB</fullName>
    </alternativeName>
</protein>
<evidence type="ECO:0000256" key="2">
    <source>
        <dbReference type="ARBA" id="ARBA00003861"/>
    </source>
</evidence>
<dbReference type="SMART" id="SM00504">
    <property type="entry name" value="Ubox"/>
    <property type="match status" value="1"/>
</dbReference>
<keyword evidence="11" id="KW-1185">Reference proteome</keyword>
<dbReference type="InterPro" id="IPR013083">
    <property type="entry name" value="Znf_RING/FYVE/PHD"/>
</dbReference>
<evidence type="ECO:0000256" key="7">
    <source>
        <dbReference type="RuleBase" id="RU369093"/>
    </source>
</evidence>
<dbReference type="Pfam" id="PF25598">
    <property type="entry name" value="ARM_PUB"/>
    <property type="match status" value="1"/>
</dbReference>
<evidence type="ECO:0000256" key="8">
    <source>
        <dbReference type="SAM" id="MobiDB-lite"/>
    </source>
</evidence>
<dbReference type="EMBL" id="JAUJYN010000009">
    <property type="protein sequence ID" value="KAK1263382.1"/>
    <property type="molecule type" value="Genomic_DNA"/>
</dbReference>
<dbReference type="InterPro" id="IPR003613">
    <property type="entry name" value="Ubox_domain"/>
</dbReference>
<comment type="caution">
    <text evidence="10">The sequence shown here is derived from an EMBL/GenBank/DDBJ whole genome shotgun (WGS) entry which is preliminary data.</text>
</comment>